<feature type="domain" description="Potassium channel" evidence="2">
    <location>
        <begin position="147"/>
        <end position="219"/>
    </location>
</feature>
<dbReference type="InterPro" id="IPR013099">
    <property type="entry name" value="K_chnl_dom"/>
</dbReference>
<dbReference type="SUPFAM" id="SSF81324">
    <property type="entry name" value="Voltage-gated potassium channels"/>
    <property type="match status" value="1"/>
</dbReference>
<feature type="transmembrane region" description="Helical" evidence="1">
    <location>
        <begin position="126"/>
        <end position="152"/>
    </location>
</feature>
<name>A0ABQ6DWS4_9GAMM</name>
<evidence type="ECO:0000259" key="2">
    <source>
        <dbReference type="Pfam" id="PF07885"/>
    </source>
</evidence>
<proteinExistence type="predicted"/>
<organism evidence="3 4">
    <name type="scientific">Psychromonas marina</name>
    <dbReference type="NCBI Taxonomy" id="88364"/>
    <lineage>
        <taxon>Bacteria</taxon>
        <taxon>Pseudomonadati</taxon>
        <taxon>Pseudomonadota</taxon>
        <taxon>Gammaproteobacteria</taxon>
        <taxon>Alteromonadales</taxon>
        <taxon>Psychromonadaceae</taxon>
        <taxon>Psychromonas</taxon>
    </lineage>
</organism>
<dbReference type="Gene3D" id="1.10.287.70">
    <property type="match status" value="1"/>
</dbReference>
<feature type="transmembrane region" description="Helical" evidence="1">
    <location>
        <begin position="203"/>
        <end position="222"/>
    </location>
</feature>
<sequence>MHALLPRKHITEKDNFSYLLFSLFFMLLSSAVVDQFFERSLLGQSLVIAFTVISMAIGVWSLRSSRYAFNKVIGLIATASIISTLVIALDKAELSFIHLFIMLYFFIITLKLAAQQVLFSGQITTNNIVGSICIFLLLGLIWVVLYLLLAEFIPGAFSGLESKTWQENFPDFIYFSFVTLTTLGFGDLLPINPIARFLVYTEAIVGVFYMAIVVSSLVSAGISDIQARKK</sequence>
<evidence type="ECO:0000256" key="1">
    <source>
        <dbReference type="SAM" id="Phobius"/>
    </source>
</evidence>
<evidence type="ECO:0000313" key="3">
    <source>
        <dbReference type="EMBL" id="GLS89587.1"/>
    </source>
</evidence>
<feature type="transmembrane region" description="Helical" evidence="1">
    <location>
        <begin position="72"/>
        <end position="89"/>
    </location>
</feature>
<keyword evidence="1" id="KW-0812">Transmembrane</keyword>
<protein>
    <recommendedName>
        <fullName evidence="2">Potassium channel domain-containing protein</fullName>
    </recommendedName>
</protein>
<keyword evidence="4" id="KW-1185">Reference proteome</keyword>
<dbReference type="RefSeq" id="WP_284202700.1">
    <property type="nucleotide sequence ID" value="NZ_BSPQ01000001.1"/>
</dbReference>
<keyword evidence="1" id="KW-0472">Membrane</keyword>
<feature type="transmembrane region" description="Helical" evidence="1">
    <location>
        <begin position="41"/>
        <end position="60"/>
    </location>
</feature>
<dbReference type="Pfam" id="PF07885">
    <property type="entry name" value="Ion_trans_2"/>
    <property type="match status" value="1"/>
</dbReference>
<feature type="transmembrane region" description="Helical" evidence="1">
    <location>
        <begin position="172"/>
        <end position="191"/>
    </location>
</feature>
<comment type="caution">
    <text evidence="3">The sequence shown here is derived from an EMBL/GenBank/DDBJ whole genome shotgun (WGS) entry which is preliminary data.</text>
</comment>
<feature type="transmembrane region" description="Helical" evidence="1">
    <location>
        <begin position="95"/>
        <end position="114"/>
    </location>
</feature>
<dbReference type="Proteomes" id="UP001157353">
    <property type="component" value="Unassembled WGS sequence"/>
</dbReference>
<keyword evidence="1" id="KW-1133">Transmembrane helix</keyword>
<accession>A0ABQ6DWS4</accession>
<dbReference type="EMBL" id="BSPQ01000001">
    <property type="protein sequence ID" value="GLS89587.1"/>
    <property type="molecule type" value="Genomic_DNA"/>
</dbReference>
<evidence type="ECO:0000313" key="4">
    <source>
        <dbReference type="Proteomes" id="UP001157353"/>
    </source>
</evidence>
<gene>
    <name evidence="3" type="ORF">GCM10007916_06540</name>
</gene>
<reference evidence="4" key="1">
    <citation type="journal article" date="2019" name="Int. J. Syst. Evol. Microbiol.">
        <title>The Global Catalogue of Microorganisms (GCM) 10K type strain sequencing project: providing services to taxonomists for standard genome sequencing and annotation.</title>
        <authorList>
            <consortium name="The Broad Institute Genomics Platform"/>
            <consortium name="The Broad Institute Genome Sequencing Center for Infectious Disease"/>
            <person name="Wu L."/>
            <person name="Ma J."/>
        </authorList>
    </citation>
    <scope>NUCLEOTIDE SEQUENCE [LARGE SCALE GENOMIC DNA]</scope>
    <source>
        <strain evidence="4">NBRC 103166</strain>
    </source>
</reference>